<keyword evidence="1" id="KW-0472">Membrane</keyword>
<sequence length="117" mass="13122">SNWYYAAVVVYIFLVILALVVNTSMLAVLWRLRKQLFQPPGTFYTVVIGLMAFTSLNSLVQAIFVAPQYAENTQVGSYNASFTHAYFVLEMLSNYGILGFSTLVAANRFSTFNLDVK</sequence>
<organism evidence="2 3">
    <name type="scientific">Pristionchus entomophagus</name>
    <dbReference type="NCBI Taxonomy" id="358040"/>
    <lineage>
        <taxon>Eukaryota</taxon>
        <taxon>Metazoa</taxon>
        <taxon>Ecdysozoa</taxon>
        <taxon>Nematoda</taxon>
        <taxon>Chromadorea</taxon>
        <taxon>Rhabditida</taxon>
        <taxon>Rhabditina</taxon>
        <taxon>Diplogasteromorpha</taxon>
        <taxon>Diplogasteroidea</taxon>
        <taxon>Neodiplogasteridae</taxon>
        <taxon>Pristionchus</taxon>
    </lineage>
</organism>
<protein>
    <recommendedName>
        <fullName evidence="4">G protein-coupled receptor</fullName>
    </recommendedName>
</protein>
<evidence type="ECO:0000256" key="1">
    <source>
        <dbReference type="SAM" id="Phobius"/>
    </source>
</evidence>
<name>A0AAV5TPR7_9BILA</name>
<gene>
    <name evidence="2" type="ORF">PENTCL1PPCAC_18623</name>
</gene>
<feature type="transmembrane region" description="Helical" evidence="1">
    <location>
        <begin position="84"/>
        <end position="106"/>
    </location>
</feature>
<keyword evidence="1" id="KW-0812">Transmembrane</keyword>
<reference evidence="2" key="1">
    <citation type="submission" date="2023-10" db="EMBL/GenBank/DDBJ databases">
        <title>Genome assembly of Pristionchus species.</title>
        <authorList>
            <person name="Yoshida K."/>
            <person name="Sommer R.J."/>
        </authorList>
    </citation>
    <scope>NUCLEOTIDE SEQUENCE</scope>
    <source>
        <strain evidence="2">RS0144</strain>
    </source>
</reference>
<dbReference type="EMBL" id="BTSX01000004">
    <property type="protein sequence ID" value="GMS96448.1"/>
    <property type="molecule type" value="Genomic_DNA"/>
</dbReference>
<dbReference type="PANTHER" id="PTHR22718">
    <property type="entry name" value="SERPENTINE RECEPTOR, CLASS X"/>
    <property type="match status" value="1"/>
</dbReference>
<accession>A0AAV5TPR7</accession>
<keyword evidence="1" id="KW-1133">Transmembrane helix</keyword>
<dbReference type="AlphaFoldDB" id="A0AAV5TPR7"/>
<feature type="non-terminal residue" evidence="2">
    <location>
        <position position="1"/>
    </location>
</feature>
<comment type="caution">
    <text evidence="2">The sequence shown here is derived from an EMBL/GenBank/DDBJ whole genome shotgun (WGS) entry which is preliminary data.</text>
</comment>
<evidence type="ECO:0000313" key="3">
    <source>
        <dbReference type="Proteomes" id="UP001432027"/>
    </source>
</evidence>
<feature type="transmembrane region" description="Helical" evidence="1">
    <location>
        <begin position="42"/>
        <end position="64"/>
    </location>
</feature>
<dbReference type="PANTHER" id="PTHR22718:SF25">
    <property type="entry name" value="G-PROTEIN COUPLED RECEPTORS FAMILY 1 PROFILE DOMAIN-CONTAINING PROTEIN"/>
    <property type="match status" value="1"/>
</dbReference>
<evidence type="ECO:0008006" key="4">
    <source>
        <dbReference type="Google" id="ProtNLM"/>
    </source>
</evidence>
<dbReference type="Proteomes" id="UP001432027">
    <property type="component" value="Unassembled WGS sequence"/>
</dbReference>
<feature type="transmembrane region" description="Helical" evidence="1">
    <location>
        <begin position="6"/>
        <end position="30"/>
    </location>
</feature>
<keyword evidence="3" id="KW-1185">Reference proteome</keyword>
<evidence type="ECO:0000313" key="2">
    <source>
        <dbReference type="EMBL" id="GMS96448.1"/>
    </source>
</evidence>
<proteinExistence type="predicted"/>